<protein>
    <submittedName>
        <fullName evidence="1">(northern house mosquito) hypothetical protein</fullName>
    </submittedName>
</protein>
<dbReference type="EMBL" id="HBUE01289053">
    <property type="protein sequence ID" value="CAG6573186.1"/>
    <property type="molecule type" value="Transcribed_RNA"/>
</dbReference>
<dbReference type="AlphaFoldDB" id="A0A8D8NPV3"/>
<proteinExistence type="predicted"/>
<organism evidence="1">
    <name type="scientific">Culex pipiens</name>
    <name type="common">House mosquito</name>
    <dbReference type="NCBI Taxonomy" id="7175"/>
    <lineage>
        <taxon>Eukaryota</taxon>
        <taxon>Metazoa</taxon>
        <taxon>Ecdysozoa</taxon>
        <taxon>Arthropoda</taxon>
        <taxon>Hexapoda</taxon>
        <taxon>Insecta</taxon>
        <taxon>Pterygota</taxon>
        <taxon>Neoptera</taxon>
        <taxon>Endopterygota</taxon>
        <taxon>Diptera</taxon>
        <taxon>Nematocera</taxon>
        <taxon>Culicoidea</taxon>
        <taxon>Culicidae</taxon>
        <taxon>Culicinae</taxon>
        <taxon>Culicini</taxon>
        <taxon>Culex</taxon>
        <taxon>Culex</taxon>
    </lineage>
</organism>
<dbReference type="EMBL" id="HBUE01183386">
    <property type="protein sequence ID" value="CAG6521588.1"/>
    <property type="molecule type" value="Transcribed_RNA"/>
</dbReference>
<reference evidence="1" key="1">
    <citation type="submission" date="2021-05" db="EMBL/GenBank/DDBJ databases">
        <authorList>
            <person name="Alioto T."/>
            <person name="Alioto T."/>
            <person name="Gomez Garrido J."/>
        </authorList>
    </citation>
    <scope>NUCLEOTIDE SEQUENCE</scope>
</reference>
<evidence type="ECO:0000313" key="1">
    <source>
        <dbReference type="EMBL" id="CAG6573186.1"/>
    </source>
</evidence>
<accession>A0A8D8NPV3</accession>
<sequence length="145" mass="15905">MTHVQRNIFVVESPGSILVETGNRILAGTGSDSLVFRVDHGDRVELALRSLLAALLPLAGFGRCDPFRCGWRRNRRVQDLKLAVVVAGAPAIAEDLLPDQFAILGQLLSLLPPPQIDHQLWFGHFRRVTPLTGRPANALALLFIP</sequence>
<name>A0A8D8NPV3_CULPI</name>